<feature type="domain" description="Dynamin-like GTPase MGM1-like lipid interacting stalk" evidence="1">
    <location>
        <begin position="481"/>
        <end position="572"/>
    </location>
</feature>
<dbReference type="Proteomes" id="UP000612746">
    <property type="component" value="Unassembled WGS sequence"/>
</dbReference>
<name>A0A8H7PTC1_9FUNG</name>
<dbReference type="InterPro" id="IPR056495">
    <property type="entry name" value="LIS_MGM1"/>
</dbReference>
<accession>A0A8H7PTC1</accession>
<proteinExistence type="predicted"/>
<evidence type="ECO:0000313" key="2">
    <source>
        <dbReference type="EMBL" id="KAG2179726.1"/>
    </source>
</evidence>
<dbReference type="Pfam" id="PF24550">
    <property type="entry name" value="LIS_MGM1"/>
    <property type="match status" value="1"/>
</dbReference>
<reference evidence="2" key="1">
    <citation type="submission" date="2020-12" db="EMBL/GenBank/DDBJ databases">
        <title>Metabolic potential, ecology and presence of endohyphal bacteria is reflected in genomic diversity of Mucoromycotina.</title>
        <authorList>
            <person name="Muszewska A."/>
            <person name="Okrasinska A."/>
            <person name="Steczkiewicz K."/>
            <person name="Drgas O."/>
            <person name="Orlowska M."/>
            <person name="Perlinska-Lenart U."/>
            <person name="Aleksandrzak-Piekarczyk T."/>
            <person name="Szatraj K."/>
            <person name="Zielenkiewicz U."/>
            <person name="Pilsyk S."/>
            <person name="Malc E."/>
            <person name="Mieczkowski P."/>
            <person name="Kruszewska J.S."/>
            <person name="Biernat P."/>
            <person name="Pawlowska J."/>
        </authorList>
    </citation>
    <scope>NUCLEOTIDE SEQUENCE</scope>
    <source>
        <strain evidence="2">WA0000051536</strain>
    </source>
</reference>
<gene>
    <name evidence="2" type="ORF">INT44_006574</name>
</gene>
<comment type="caution">
    <text evidence="2">The sequence shown here is derived from an EMBL/GenBank/DDBJ whole genome shotgun (WGS) entry which is preliminary data.</text>
</comment>
<dbReference type="EMBL" id="JAEPRA010000010">
    <property type="protein sequence ID" value="KAG2179726.1"/>
    <property type="molecule type" value="Genomic_DNA"/>
</dbReference>
<evidence type="ECO:0000313" key="3">
    <source>
        <dbReference type="Proteomes" id="UP000612746"/>
    </source>
</evidence>
<protein>
    <recommendedName>
        <fullName evidence="1">Dynamin-like GTPase MGM1-like lipid interacting stalk domain-containing protein</fullName>
    </recommendedName>
</protein>
<dbReference type="OrthoDB" id="5061070at2759"/>
<evidence type="ECO:0000259" key="1">
    <source>
        <dbReference type="Pfam" id="PF24550"/>
    </source>
</evidence>
<keyword evidence="3" id="KW-1185">Reference proteome</keyword>
<dbReference type="AlphaFoldDB" id="A0A8H7PTC1"/>
<sequence>MLALQTRPFSIGRLFVTATRIPVILVGAAAGGVAYVNHKIEEYKEKGSDLMSKVEEELEKLYSGVQSMTGNIHMPSFLKDLFENSGKESAKLSEDVREAIVAEERAAKKIVLRMHQDELAEFAQKLSEAESLLAKLEGFDSQKAQKALALPPIAVIGPHAHRVLSYLVGLELPEASDDTEGSVARPAPGLVHVTIEYDPETKDNMVVHGSSTPVPVADAGKHPEWFESSLEKSPPHITVSNSKYPNMHLVVLANDSTVATLIDPDALIIATDYASQQTIDPLGRRSVVIDVNDAYTPRRQIAHQLEQYITPILFDIARDASKTLEEAQYSFKVDYDGRSASAESYLAGRMEELKLGIAKLEKEYNRQRVRDIVRELMDREMLTVCERTCWTSQDTDPDVAGSLITRSGVGRTTTQLMVYHIMQAVQNLATDVFGTQQHEQAKQGVIDFAQQILRAHEPMACDQVENTIKPFKYEVEVSEREWQTAVQQAVQVVEQERQRCDQEYKLLWKNADRSQLNAAMKQLTQANKNNNSSDLPFDDHTIAVAARAIALRDKLALLKIRLAVLKSRRCRSLENKGQCQEAFLSAVTEKVTYTASMFLQVELLNEFFFEFSREVDDRLVYGMDSQQIAKFARENPHIMAQLDAQDKRRQLEDVVAGLNELARHRVAE</sequence>
<organism evidence="2 3">
    <name type="scientific">Umbelopsis vinacea</name>
    <dbReference type="NCBI Taxonomy" id="44442"/>
    <lineage>
        <taxon>Eukaryota</taxon>
        <taxon>Fungi</taxon>
        <taxon>Fungi incertae sedis</taxon>
        <taxon>Mucoromycota</taxon>
        <taxon>Mucoromycotina</taxon>
        <taxon>Umbelopsidomycetes</taxon>
        <taxon>Umbelopsidales</taxon>
        <taxon>Umbelopsidaceae</taxon>
        <taxon>Umbelopsis</taxon>
    </lineage>
</organism>